<dbReference type="Pfam" id="PF25358">
    <property type="entry name" value="PH_fung_RdRP"/>
    <property type="match status" value="1"/>
</dbReference>
<feature type="domain" description="RDRP core" evidence="2">
    <location>
        <begin position="486"/>
        <end position="1079"/>
    </location>
</feature>
<evidence type="ECO:0000256" key="1">
    <source>
        <dbReference type="RuleBase" id="RU363098"/>
    </source>
</evidence>
<protein>
    <recommendedName>
        <fullName evidence="1">RNA-dependent RNA polymerase</fullName>
        <ecNumber evidence="1">2.7.7.48</ecNumber>
    </recommendedName>
</protein>
<feature type="domain" description="RdRP-like PH" evidence="3">
    <location>
        <begin position="162"/>
        <end position="358"/>
    </location>
</feature>
<gene>
    <name evidence="4" type="ORF">Q9L58_003439</name>
</gene>
<name>A0ABR3GNP8_9PEZI</name>
<keyword evidence="5" id="KW-1185">Reference proteome</keyword>
<evidence type="ECO:0000259" key="3">
    <source>
        <dbReference type="Pfam" id="PF25358"/>
    </source>
</evidence>
<dbReference type="Proteomes" id="UP001447188">
    <property type="component" value="Unassembled WGS sequence"/>
</dbReference>
<keyword evidence="1" id="KW-0694">RNA-binding</keyword>
<dbReference type="InterPro" id="IPR057596">
    <property type="entry name" value="RDRP_core"/>
</dbReference>
<keyword evidence="1" id="KW-0548">Nucleotidyltransferase</keyword>
<keyword evidence="1" id="KW-0696">RNA-directed RNA polymerase</keyword>
<dbReference type="PANTHER" id="PTHR23079">
    <property type="entry name" value="RNA-DEPENDENT RNA POLYMERASE"/>
    <property type="match status" value="1"/>
</dbReference>
<evidence type="ECO:0000259" key="2">
    <source>
        <dbReference type="Pfam" id="PF05183"/>
    </source>
</evidence>
<dbReference type="Pfam" id="PF05183">
    <property type="entry name" value="RdRP"/>
    <property type="match status" value="1"/>
</dbReference>
<dbReference type="PANTHER" id="PTHR23079:SF17">
    <property type="entry name" value="RNA-DEPENDENT RNA POLYMERASE"/>
    <property type="match status" value="1"/>
</dbReference>
<accession>A0ABR3GNP8</accession>
<evidence type="ECO:0000313" key="4">
    <source>
        <dbReference type="EMBL" id="KAL0637550.1"/>
    </source>
</evidence>
<proteinExistence type="inferred from homology"/>
<dbReference type="EMBL" id="JBBBZM010000033">
    <property type="protein sequence ID" value="KAL0637550.1"/>
    <property type="molecule type" value="Genomic_DNA"/>
</dbReference>
<reference evidence="4 5" key="1">
    <citation type="submission" date="2024-02" db="EMBL/GenBank/DDBJ databases">
        <title>Discinaceae phylogenomics.</title>
        <authorList>
            <person name="Dirks A.C."/>
            <person name="James T.Y."/>
        </authorList>
    </citation>
    <scope>NUCLEOTIDE SEQUENCE [LARGE SCALE GENOMIC DNA]</scope>
    <source>
        <strain evidence="4 5">ACD0624</strain>
    </source>
</reference>
<comment type="caution">
    <text evidence="4">The sequence shown here is derived from an EMBL/GenBank/DDBJ whole genome shotgun (WGS) entry which is preliminary data.</text>
</comment>
<dbReference type="InterPro" id="IPR057503">
    <property type="entry name" value="PH_RdRP"/>
</dbReference>
<dbReference type="EC" id="2.7.7.48" evidence="1"/>
<keyword evidence="1" id="KW-0808">Transferase</keyword>
<comment type="catalytic activity">
    <reaction evidence="1">
        <text>RNA(n) + a ribonucleoside 5'-triphosphate = RNA(n+1) + diphosphate</text>
        <dbReference type="Rhea" id="RHEA:21248"/>
        <dbReference type="Rhea" id="RHEA-COMP:14527"/>
        <dbReference type="Rhea" id="RHEA-COMP:17342"/>
        <dbReference type="ChEBI" id="CHEBI:33019"/>
        <dbReference type="ChEBI" id="CHEBI:61557"/>
        <dbReference type="ChEBI" id="CHEBI:140395"/>
        <dbReference type="EC" id="2.7.7.48"/>
    </reaction>
</comment>
<comment type="similarity">
    <text evidence="1">Belongs to the RdRP family.</text>
</comment>
<organism evidence="4 5">
    <name type="scientific">Discina gigas</name>
    <dbReference type="NCBI Taxonomy" id="1032678"/>
    <lineage>
        <taxon>Eukaryota</taxon>
        <taxon>Fungi</taxon>
        <taxon>Dikarya</taxon>
        <taxon>Ascomycota</taxon>
        <taxon>Pezizomycotina</taxon>
        <taxon>Pezizomycetes</taxon>
        <taxon>Pezizales</taxon>
        <taxon>Discinaceae</taxon>
        <taxon>Discina</taxon>
    </lineage>
</organism>
<sequence>MKLGAELPNVVELFSPSDKLSEPSFAYTTLYEKNMDIFMKNIPPHANNRELKKDLERYVRVVGVFAYSVHIFGGGARGKSSAQGILTLPTIQAGKSFLDLFGDGYHPPLNPVIVLSRRISCRISDRPVDKHKVQSLLKEQQNILMKISQHGSQPSDSGRWKKKFDIVSIECGVWSTEAQSVPIFQSYYSLMVTNGTLQFKPQAVQADFSNPQLDAFDAETLQPLLSRSGSVRVDKKISIPYAALASPTVTSEYHQVGEIIFTLGNAPKIYRKIDSGSIQNSSDLAEVFKQLGIVRKFSNEDIPWERVSSLDEDHACFAPFAFVYRFRLKDVSDVNYVQQLDGKKGIPEIGTQRTALISGRNQFVTFFKELATKMLKDFEFPVAFQLNALFANGILPPYAIVRLLPEISRLVGRFGTAGTAAILKSFVLHVPLADPLGELHVLSHESLMATLISCARNTPRLTSAASIAIEQSKSQTGMAYVYHAMITPAGCYFHGPKLDTLNRVLRKYPEHHEYFLRVTFCDEDGDQMMFEPRVSQRPIYDGQFRHYLSREQIVVAGRSFQFLGFSSSSLRSQSCWFMAPFVFNGELLDSARVISNLGDFASITCPGRCAARIGQAFSDTVSSVDVPMRAEVEIPDIIRDGRNFSDGVGTISQDMLERIWAMSEKKYQHKPTILQIRFAGAKGVVSLDTRLSGSQLCLRDSMIKFRGSTDRNIEICSTAGWLPMVLNRPLIKVLEDLGVADETFKSLQQDAVERIRESTKSVGFAANFLKRQRITSGSNKLPWMIEALHNLKLNFRDDKFLEKAFELALLTALRDLKHRARIPVPEGVTLIGIVDETGVLEEGEIYCPYKWDDGKEGLVTGHVLITRSPVHHPGDVQMAVAVTDLNIPEDSPLKALKNCVVFSQKGSRDLPSKLAGGDLDGDLYNVVFDSRFSLKKLFDPAEYPRVEPKNLGRQVQLEDIVDFFIDFMQNNLLGLISIRHLIIADQQKAGVNDPDCLKLAQMASTAVDFPKTGVKVDKSELPRCSPIRPDFLAPGPRMFVNKERTLVEAENMDEEDGDDNVGIKYYESEKILGELYRAIDETAFLREMQEEVKQDRAGRDIVSVIDGVWNYLENKMPDDCYWYHESRFEEAKDIKDSYERSILELMHSYSDTPWKGSKISEVEVFIGKIVGNEKQTKRQREASATMRDEYEALVWSVMGSIRGQGREDSFAVGMACLYLCKKDRETQGPQNGLQSFAWVAASFMLSELDRIQKFDAVGKKSRTREFY</sequence>
<dbReference type="InterPro" id="IPR007855">
    <property type="entry name" value="RDRP"/>
</dbReference>
<evidence type="ECO:0000313" key="5">
    <source>
        <dbReference type="Proteomes" id="UP001447188"/>
    </source>
</evidence>